<evidence type="ECO:0000313" key="3">
    <source>
        <dbReference type="Proteomes" id="UP000317713"/>
    </source>
</evidence>
<gene>
    <name evidence="2" type="ORF">FPS98_16725</name>
</gene>
<sequence>MNPTKSPLLLTGVTRCGHCDSAITATYNYKSWTLADGTKQKKPLAKYCCSGKALRATDCEGQTILAKKRLRRMYLNKCTSI</sequence>
<evidence type="ECO:0000259" key="1">
    <source>
        <dbReference type="Pfam" id="PF13408"/>
    </source>
</evidence>
<dbReference type="Pfam" id="PF13408">
    <property type="entry name" value="Zn_ribbon_recom"/>
    <property type="match status" value="1"/>
</dbReference>
<dbReference type="EMBL" id="CP042161">
    <property type="protein sequence ID" value="QDS38150.1"/>
    <property type="molecule type" value="Genomic_DNA"/>
</dbReference>
<dbReference type="InterPro" id="IPR025827">
    <property type="entry name" value="Zn_ribbon_recom_dom"/>
</dbReference>
<dbReference type="AlphaFoldDB" id="A0A517IGZ1"/>
<evidence type="ECO:0000313" key="2">
    <source>
        <dbReference type="EMBL" id="QDS38150.1"/>
    </source>
</evidence>
<reference evidence="2 3" key="1">
    <citation type="submission" date="2019-07" db="EMBL/GenBank/DDBJ databases">
        <title>Characterization of Brevibacillus brevis HK544, as a potential biocontrol agent.</title>
        <authorList>
            <person name="Kim H."/>
        </authorList>
    </citation>
    <scope>NUCLEOTIDE SEQUENCE [LARGE SCALE GENOMIC DNA]</scope>
    <source>
        <strain evidence="2 3">HK544</strain>
    </source>
</reference>
<name>A0A517IGZ1_BREBE</name>
<feature type="domain" description="Recombinase zinc beta ribbon" evidence="1">
    <location>
        <begin position="9"/>
        <end position="67"/>
    </location>
</feature>
<dbReference type="Proteomes" id="UP000317713">
    <property type="component" value="Chromosome"/>
</dbReference>
<protein>
    <recommendedName>
        <fullName evidence="1">Recombinase zinc beta ribbon domain-containing protein</fullName>
    </recommendedName>
</protein>
<organism evidence="2 3">
    <name type="scientific">Brevibacillus brevis</name>
    <name type="common">Bacillus brevis</name>
    <dbReference type="NCBI Taxonomy" id="1393"/>
    <lineage>
        <taxon>Bacteria</taxon>
        <taxon>Bacillati</taxon>
        <taxon>Bacillota</taxon>
        <taxon>Bacilli</taxon>
        <taxon>Bacillales</taxon>
        <taxon>Paenibacillaceae</taxon>
        <taxon>Brevibacillus</taxon>
    </lineage>
</organism>
<proteinExistence type="predicted"/>
<accession>A0A517IGZ1</accession>